<organism evidence="2 3">
    <name type="scientific">Petrolisthes cinctipes</name>
    <name type="common">Flat porcelain crab</name>
    <dbReference type="NCBI Taxonomy" id="88211"/>
    <lineage>
        <taxon>Eukaryota</taxon>
        <taxon>Metazoa</taxon>
        <taxon>Ecdysozoa</taxon>
        <taxon>Arthropoda</taxon>
        <taxon>Crustacea</taxon>
        <taxon>Multicrustacea</taxon>
        <taxon>Malacostraca</taxon>
        <taxon>Eumalacostraca</taxon>
        <taxon>Eucarida</taxon>
        <taxon>Decapoda</taxon>
        <taxon>Pleocyemata</taxon>
        <taxon>Anomura</taxon>
        <taxon>Galatheoidea</taxon>
        <taxon>Porcellanidae</taxon>
        <taxon>Petrolisthes</taxon>
    </lineage>
</organism>
<feature type="region of interest" description="Disordered" evidence="1">
    <location>
        <begin position="43"/>
        <end position="65"/>
    </location>
</feature>
<protein>
    <submittedName>
        <fullName evidence="2">Uncharacterized protein</fullName>
    </submittedName>
</protein>
<name>A0AAE1KL40_PETCI</name>
<keyword evidence="3" id="KW-1185">Reference proteome</keyword>
<sequence length="904" mass="100888">MQNLSRLETERGVNMEGVTTETEEAKSRNSVKNVFEEYKDSAATLERARGMEGVTETGPTKEDEEATFAKEMKKGLELALSRAVNSVESKHSKADSSSSADNTHCIRMTMRSAVDESNPLKVELLGIEESRDVNIASLNVKGVEPLTAEEERRVKAMMQRPSAVRDDRTKHNTLTGKVFLDVIQTKVFPFFLCEAERSTLYHPKHLRGSFSQHFHSDNSPSGWFADNTSDAKKTKHVSEFIRMIEYSLSFNKYEDADRQGSVSALSRLIYVLFEKDMGVVRHISDVLEHFRSYTTGDPVSLKKRGEIMESVASTVFTAVLPLITSMETSVAESTCGPTPDDVRLRIMYALVSLLQRFLECVSKRADTLKNVLDKSGLVNKLSRFPGSTNTDKTMTFDIQYDYSLLYMLAEMVSYSVQNLTENSIDPLNTVILTLGTLSLCNGHVREAQGAYITIDENHTILSNKQTKSKGDLHKIMITTGFINTILNRYIYGRFKDNLSDVDTQKKAMEAILNLLKSNSEIKDLIDETDKEMDKNLKVLKAHMSNVVLHRMEQIANTITLETLADGTKDPILVRGATTSGNLGTTATRVALSMARKGASLDWIEVSFRADVEDTLLWAMSGSTTVDPLYQLAVPPSPVNITTTKKRPIKRFINNASSPLTVTDLSSGSRCSSPASSVHIFTPASNVSFVMDRVNKTRYESAITSLFVNRMIPVKGKTEVPRMYTSFNGKWVDNWMNNKRYERLPVNRWKLPSASLVYGMLSNKYNIPKQEEGSGRPITEFMGGSSGNIFMKMMAVPDLNGRRKETNSSKKGGLMKSNKNGYATLDVENALMMMNSDRKIVLGEDSPTAASSAVVPYYFKAAEEAAASTAAAAWWIRGIPPNKRKYAIDKSSVQEHLYHVYTPMF</sequence>
<dbReference type="EMBL" id="JAWQEG010002105">
    <property type="protein sequence ID" value="KAK3874390.1"/>
    <property type="molecule type" value="Genomic_DNA"/>
</dbReference>
<reference evidence="2" key="1">
    <citation type="submission" date="2023-10" db="EMBL/GenBank/DDBJ databases">
        <title>Genome assemblies of two species of porcelain crab, Petrolisthes cinctipes and Petrolisthes manimaculis (Anomura: Porcellanidae).</title>
        <authorList>
            <person name="Angst P."/>
        </authorList>
    </citation>
    <scope>NUCLEOTIDE SEQUENCE</scope>
    <source>
        <strain evidence="2">PB745_01</strain>
        <tissue evidence="2">Gill</tissue>
    </source>
</reference>
<feature type="region of interest" description="Disordered" evidence="1">
    <location>
        <begin position="1"/>
        <end position="30"/>
    </location>
</feature>
<proteinExistence type="predicted"/>
<comment type="caution">
    <text evidence="2">The sequence shown here is derived from an EMBL/GenBank/DDBJ whole genome shotgun (WGS) entry which is preliminary data.</text>
</comment>
<gene>
    <name evidence="2" type="ORF">Pcinc_020685</name>
</gene>
<evidence type="ECO:0000256" key="1">
    <source>
        <dbReference type="SAM" id="MobiDB-lite"/>
    </source>
</evidence>
<dbReference type="AlphaFoldDB" id="A0AAE1KL40"/>
<accession>A0AAE1KL40</accession>
<dbReference type="Proteomes" id="UP001286313">
    <property type="component" value="Unassembled WGS sequence"/>
</dbReference>
<evidence type="ECO:0000313" key="2">
    <source>
        <dbReference type="EMBL" id="KAK3874390.1"/>
    </source>
</evidence>
<evidence type="ECO:0000313" key="3">
    <source>
        <dbReference type="Proteomes" id="UP001286313"/>
    </source>
</evidence>